<evidence type="ECO:0000313" key="13">
    <source>
        <dbReference type="Proteomes" id="UP001320159"/>
    </source>
</evidence>
<evidence type="ECO:0000259" key="11">
    <source>
        <dbReference type="Pfam" id="PF00999"/>
    </source>
</evidence>
<evidence type="ECO:0000256" key="2">
    <source>
        <dbReference type="ARBA" id="ARBA00022448"/>
    </source>
</evidence>
<feature type="transmembrane region" description="Helical" evidence="10">
    <location>
        <begin position="98"/>
        <end position="124"/>
    </location>
</feature>
<evidence type="ECO:0000256" key="3">
    <source>
        <dbReference type="ARBA" id="ARBA00022449"/>
    </source>
</evidence>
<evidence type="ECO:0000256" key="1">
    <source>
        <dbReference type="ARBA" id="ARBA00004141"/>
    </source>
</evidence>
<evidence type="ECO:0000256" key="8">
    <source>
        <dbReference type="ARBA" id="ARBA00023136"/>
    </source>
</evidence>
<dbReference type="PANTHER" id="PTHR43562:SF3">
    <property type="entry name" value="SODIUM ION_PROTON EXCHANGER (EUROFUNG)"/>
    <property type="match status" value="1"/>
</dbReference>
<keyword evidence="7" id="KW-0406">Ion transport</keyword>
<evidence type="ECO:0000256" key="4">
    <source>
        <dbReference type="ARBA" id="ARBA00022692"/>
    </source>
</evidence>
<feature type="domain" description="Cation/H+ exchanger transmembrane" evidence="11">
    <location>
        <begin position="20"/>
        <end position="222"/>
    </location>
</feature>
<dbReference type="InterPro" id="IPR006153">
    <property type="entry name" value="Cation/H_exchanger_TM"/>
</dbReference>
<evidence type="ECO:0000256" key="7">
    <source>
        <dbReference type="ARBA" id="ARBA00023065"/>
    </source>
</evidence>
<comment type="caution">
    <text evidence="12">The sequence shown here is derived from an EMBL/GenBank/DDBJ whole genome shotgun (WGS) entry which is preliminary data.</text>
</comment>
<dbReference type="Pfam" id="PF00999">
    <property type="entry name" value="Na_H_Exchanger"/>
    <property type="match status" value="2"/>
</dbReference>
<feature type="transmembrane region" description="Helical" evidence="10">
    <location>
        <begin position="6"/>
        <end position="25"/>
    </location>
</feature>
<feature type="transmembrane region" description="Helical" evidence="10">
    <location>
        <begin position="130"/>
        <end position="148"/>
    </location>
</feature>
<sequence>MSGVENYVLETLLTLCLLLFAAKIGGEVAKRFGVAAVVGELFAGIILAPTLLGGIHILDMQLIVVNEEVKMFAELGAILLLFLVGLETRFADFKRSGLVATIVAIGGVVVPFVLGYGLVIAWGYPATEAMLVGAALTATSIAITVKVLKDIGRCQTKESTILISAAVIDDVLGLIVLAIVLGLVNGGTLDLVEVGIIAVKSVGFWLALTLVGVFILAKIIDRLCPRTQCYHMTDMSELLEGPTGEGTHCVIKCHGPQEASAIAMCFGFAYAAGIAGLAPILGAFAAGMSIAETKVLPTVQEVTEKINFIMAPLFFVVIGTYVDLTGLTMNSLIFAICLIVLAMLGKIIGCSIPVYLLNKSFPEAVIVGLGMMSRGEVGLIIAGIGATSGVFSPDVFSAVVLMVVVTTVVTPIALTESYKRLNFKHTEPQPELLDEECAKEPKKSKK</sequence>
<feature type="transmembrane region" description="Helical" evidence="10">
    <location>
        <begin position="395"/>
        <end position="414"/>
    </location>
</feature>
<dbReference type="Proteomes" id="UP001320159">
    <property type="component" value="Unassembled WGS sequence"/>
</dbReference>
<dbReference type="GO" id="GO:0006814">
    <property type="term" value="P:sodium ion transport"/>
    <property type="evidence" value="ECO:0007669"/>
    <property type="project" value="UniProtKB-KW"/>
</dbReference>
<keyword evidence="8 10" id="KW-0472">Membrane</keyword>
<accession>A0AAP2W6R5</accession>
<dbReference type="PANTHER" id="PTHR43562">
    <property type="entry name" value="NAPA-TYPE SODIUM/HYDROGEN ANTIPORTER"/>
    <property type="match status" value="1"/>
</dbReference>
<feature type="transmembrane region" description="Helical" evidence="10">
    <location>
        <begin position="196"/>
        <end position="217"/>
    </location>
</feature>
<keyword evidence="9" id="KW-0739">Sodium transport</keyword>
<dbReference type="AlphaFoldDB" id="A0AAP2W6R5"/>
<keyword evidence="5 10" id="KW-1133">Transmembrane helix</keyword>
<feature type="transmembrane region" description="Helical" evidence="10">
    <location>
        <begin position="306"/>
        <end position="324"/>
    </location>
</feature>
<dbReference type="EMBL" id="PGCK01000009">
    <property type="protein sequence ID" value="MCD1295572.1"/>
    <property type="molecule type" value="Genomic_DNA"/>
</dbReference>
<evidence type="ECO:0000256" key="6">
    <source>
        <dbReference type="ARBA" id="ARBA00023053"/>
    </source>
</evidence>
<feature type="domain" description="Cation/H+ exchanger transmembrane" evidence="11">
    <location>
        <begin position="260"/>
        <end position="414"/>
    </location>
</feature>
<dbReference type="GO" id="GO:1902600">
    <property type="term" value="P:proton transmembrane transport"/>
    <property type="evidence" value="ECO:0007669"/>
    <property type="project" value="InterPro"/>
</dbReference>
<proteinExistence type="predicted"/>
<keyword evidence="2" id="KW-0813">Transport</keyword>
<keyword evidence="3" id="KW-0050">Antiport</keyword>
<gene>
    <name evidence="12" type="ORF">CUJ83_11235</name>
</gene>
<evidence type="ECO:0000256" key="9">
    <source>
        <dbReference type="ARBA" id="ARBA00023201"/>
    </source>
</evidence>
<feature type="transmembrane region" description="Helical" evidence="10">
    <location>
        <begin position="261"/>
        <end position="286"/>
    </location>
</feature>
<evidence type="ECO:0000256" key="10">
    <source>
        <dbReference type="SAM" id="Phobius"/>
    </source>
</evidence>
<feature type="transmembrane region" description="Helical" evidence="10">
    <location>
        <begin position="32"/>
        <end position="57"/>
    </location>
</feature>
<comment type="subcellular location">
    <subcellularLocation>
        <location evidence="1">Membrane</location>
        <topology evidence="1">Multi-pass membrane protein</topology>
    </subcellularLocation>
</comment>
<evidence type="ECO:0000313" key="12">
    <source>
        <dbReference type="EMBL" id="MCD1295572.1"/>
    </source>
</evidence>
<name>A0AAP2W6R5_9EURY</name>
<dbReference type="Gene3D" id="1.20.1530.20">
    <property type="match status" value="1"/>
</dbReference>
<dbReference type="RefSeq" id="WP_230742429.1">
    <property type="nucleotide sequence ID" value="NZ_PGCK01000009.1"/>
</dbReference>
<feature type="transmembrane region" description="Helical" evidence="10">
    <location>
        <begin position="69"/>
        <end position="86"/>
    </location>
</feature>
<dbReference type="GO" id="GO:0015297">
    <property type="term" value="F:antiporter activity"/>
    <property type="evidence" value="ECO:0007669"/>
    <property type="project" value="UniProtKB-KW"/>
</dbReference>
<organism evidence="12 13">
    <name type="scientific">Methanooceanicella nereidis</name>
    <dbReference type="NCBI Taxonomy" id="2052831"/>
    <lineage>
        <taxon>Archaea</taxon>
        <taxon>Methanobacteriati</taxon>
        <taxon>Methanobacteriota</taxon>
        <taxon>Stenosarchaea group</taxon>
        <taxon>Methanomicrobia</taxon>
        <taxon>Methanocellales</taxon>
        <taxon>Methanocellaceae</taxon>
        <taxon>Methanooceanicella</taxon>
    </lineage>
</organism>
<keyword evidence="6" id="KW-0915">Sodium</keyword>
<feature type="transmembrane region" description="Helical" evidence="10">
    <location>
        <begin position="331"/>
        <end position="356"/>
    </location>
</feature>
<keyword evidence="4 10" id="KW-0812">Transmembrane</keyword>
<dbReference type="GO" id="GO:0016020">
    <property type="term" value="C:membrane"/>
    <property type="evidence" value="ECO:0007669"/>
    <property type="project" value="UniProtKB-SubCell"/>
</dbReference>
<reference evidence="12 13" key="1">
    <citation type="submission" date="2017-11" db="EMBL/GenBank/DDBJ databases">
        <title>Isolation and Characterization of Family Methanocellaceae Species from Potential Methane Hydrate Area Offshore Southwestern Taiwan.</title>
        <authorList>
            <person name="Zhang W.-L."/>
            <person name="Chen W.-C."/>
            <person name="Lai M.-C."/>
            <person name="Chen S.-C."/>
        </authorList>
    </citation>
    <scope>NUCLEOTIDE SEQUENCE [LARGE SCALE GENOMIC DNA]</scope>
    <source>
        <strain evidence="12 13">CWC-04</strain>
    </source>
</reference>
<protein>
    <submittedName>
        <fullName evidence="12">Cation:proton antiporter</fullName>
    </submittedName>
</protein>
<feature type="transmembrane region" description="Helical" evidence="10">
    <location>
        <begin position="160"/>
        <end position="184"/>
    </location>
</feature>
<evidence type="ECO:0000256" key="5">
    <source>
        <dbReference type="ARBA" id="ARBA00022989"/>
    </source>
</evidence>
<dbReference type="InterPro" id="IPR038770">
    <property type="entry name" value="Na+/solute_symporter_sf"/>
</dbReference>
<keyword evidence="13" id="KW-1185">Reference proteome</keyword>